<dbReference type="OrthoDB" id="7812516at2"/>
<dbReference type="InterPro" id="IPR037972">
    <property type="entry name" value="RepB_N"/>
</dbReference>
<dbReference type="CDD" id="cd16405">
    <property type="entry name" value="RepB_like_N"/>
    <property type="match status" value="1"/>
</dbReference>
<comment type="caution">
    <text evidence="3">The sequence shown here is derived from an EMBL/GenBank/DDBJ whole genome shotgun (WGS) entry which is preliminary data.</text>
</comment>
<evidence type="ECO:0000259" key="2">
    <source>
        <dbReference type="SMART" id="SM00470"/>
    </source>
</evidence>
<dbReference type="RefSeq" id="WP_119400577.1">
    <property type="nucleotide sequence ID" value="NZ_QWJJ01000021.1"/>
</dbReference>
<evidence type="ECO:0000313" key="3">
    <source>
        <dbReference type="EMBL" id="RII37120.1"/>
    </source>
</evidence>
<keyword evidence="4" id="KW-1185">Reference proteome</keyword>
<dbReference type="SMART" id="SM00470">
    <property type="entry name" value="ParB"/>
    <property type="match status" value="1"/>
</dbReference>
<accession>A0A399IVZ3</accession>
<dbReference type="Gene3D" id="3.90.1530.30">
    <property type="match status" value="1"/>
</dbReference>
<feature type="domain" description="ParB-like N-terminal" evidence="2">
    <location>
        <begin position="92"/>
        <end position="192"/>
    </location>
</feature>
<protein>
    <recommendedName>
        <fullName evidence="2">ParB-like N-terminal domain-containing protein</fullName>
    </recommendedName>
</protein>
<dbReference type="InterPro" id="IPR036086">
    <property type="entry name" value="ParB/Sulfiredoxin_sf"/>
</dbReference>
<gene>
    <name evidence="3" type="ORF">DL237_18725</name>
</gene>
<dbReference type="InterPro" id="IPR003115">
    <property type="entry name" value="ParB_N"/>
</dbReference>
<dbReference type="SUPFAM" id="SSF110849">
    <property type="entry name" value="ParB/Sulfiredoxin"/>
    <property type="match status" value="1"/>
</dbReference>
<evidence type="ECO:0000313" key="4">
    <source>
        <dbReference type="Proteomes" id="UP000265848"/>
    </source>
</evidence>
<dbReference type="Proteomes" id="UP000265848">
    <property type="component" value="Unassembled WGS sequence"/>
</dbReference>
<feature type="region of interest" description="Disordered" evidence="1">
    <location>
        <begin position="302"/>
        <end position="353"/>
    </location>
</feature>
<dbReference type="EMBL" id="QWJJ01000021">
    <property type="protein sequence ID" value="RII37120.1"/>
    <property type="molecule type" value="Genomic_DNA"/>
</dbReference>
<dbReference type="Pfam" id="PF02195">
    <property type="entry name" value="ParB_N"/>
    <property type="match status" value="1"/>
</dbReference>
<name>A0A399IVZ3_9RHOB</name>
<feature type="compositionally biased region" description="Pro residues" evidence="1">
    <location>
        <begin position="326"/>
        <end position="336"/>
    </location>
</feature>
<proteinExistence type="predicted"/>
<evidence type="ECO:0000256" key="1">
    <source>
        <dbReference type="SAM" id="MobiDB-lite"/>
    </source>
</evidence>
<feature type="compositionally biased region" description="Basic and acidic residues" evidence="1">
    <location>
        <begin position="337"/>
        <end position="353"/>
    </location>
</feature>
<sequence>MAKRKRLTPANPDFLGTDTPATPDTEAPRPEPMPDDLETKGYPLGIARTRNRPASPSRPPIAQVAGEASAAAALSELTEAMRQARSEGRLVQSLKLGDIDLAHLVRDRLMADEADLTTLVDSLRKRGQQTPIEVVDRGEASRPRYGLISGWRRIAALERLSREDARFGQVLALVRAPKNAAEAYVAMVEENEIRVGLSYYERARIAVKSVEQGVYPDLKTALNSLFENVSRAKRSKIKSFTTLVEALDGVLRFPTAIGERLGLDLAKHLGERPDLRGRLRTDLVARPPDSPEAEQAHLADALSQGAVGAESASPTAARQPIEPVAVTPPAPQPDAPKQPRREVRVGDVKTRFDADTGEVHLAGPGVDMRFLVELETWLRRREDRD</sequence>
<feature type="region of interest" description="Disordered" evidence="1">
    <location>
        <begin position="1"/>
        <end position="61"/>
    </location>
</feature>
<organism evidence="3 4">
    <name type="scientific">Pseudooceanicola sediminis</name>
    <dbReference type="NCBI Taxonomy" id="2211117"/>
    <lineage>
        <taxon>Bacteria</taxon>
        <taxon>Pseudomonadati</taxon>
        <taxon>Pseudomonadota</taxon>
        <taxon>Alphaproteobacteria</taxon>
        <taxon>Rhodobacterales</taxon>
        <taxon>Paracoccaceae</taxon>
        <taxon>Pseudooceanicola</taxon>
    </lineage>
</organism>
<reference evidence="3 4" key="1">
    <citation type="submission" date="2018-08" db="EMBL/GenBank/DDBJ databases">
        <title>Pseudooceanicola sediminis CY03 in the family Rhodobacteracea.</title>
        <authorList>
            <person name="Zhang Y.-J."/>
        </authorList>
    </citation>
    <scope>NUCLEOTIDE SEQUENCE [LARGE SCALE GENOMIC DNA]</scope>
    <source>
        <strain evidence="3 4">CY03</strain>
    </source>
</reference>
<dbReference type="AlphaFoldDB" id="A0A399IVZ3"/>